<evidence type="ECO:0008006" key="5">
    <source>
        <dbReference type="Google" id="ProtNLM"/>
    </source>
</evidence>
<dbReference type="InterPro" id="IPR012190">
    <property type="entry name" value="UCP036698"/>
</dbReference>
<reference evidence="1 3" key="1">
    <citation type="submission" date="2016-10" db="EMBL/GenBank/DDBJ databases">
        <authorList>
            <person name="Varghese N."/>
            <person name="Submissions S."/>
        </authorList>
    </citation>
    <scope>NUCLEOTIDE SEQUENCE [LARGE SCALE GENOMIC DNA]</scope>
    <source>
        <strain evidence="1 3">NLAE-zl-C224</strain>
    </source>
</reference>
<evidence type="ECO:0000313" key="4">
    <source>
        <dbReference type="Proteomes" id="UP000250223"/>
    </source>
</evidence>
<evidence type="ECO:0000313" key="2">
    <source>
        <dbReference type="EMBL" id="SQB33310.1"/>
    </source>
</evidence>
<sequence length="56" mass="6637">MNEKKGLTILASKEFEYYEDMYKVVDYLNKNLGETDLIFGLSEENNNHVITIYKEE</sequence>
<dbReference type="RefSeq" id="WP_089868063.1">
    <property type="nucleotide sequence ID" value="NZ_CP173238.1"/>
</dbReference>
<accession>A0A239ZYE6</accession>
<dbReference type="Proteomes" id="UP000198811">
    <property type="component" value="Unassembled WGS sequence"/>
</dbReference>
<reference evidence="2 4" key="2">
    <citation type="submission" date="2018-06" db="EMBL/GenBank/DDBJ databases">
        <authorList>
            <consortium name="Pathogen Informatics"/>
            <person name="Doyle S."/>
        </authorList>
    </citation>
    <scope>NUCLEOTIDE SEQUENCE [LARGE SCALE GENOMIC DNA]</scope>
    <source>
        <strain evidence="2 4">NCTC13028</strain>
    </source>
</reference>
<protein>
    <recommendedName>
        <fullName evidence="5">DUF4264 domain-containing protein</fullName>
    </recommendedName>
</protein>
<dbReference type="GeneID" id="70577057"/>
<keyword evidence="3" id="KW-1185">Reference proteome</keyword>
<dbReference type="EMBL" id="FNGL01000036">
    <property type="protein sequence ID" value="SDL44070.1"/>
    <property type="molecule type" value="Genomic_DNA"/>
</dbReference>
<dbReference type="STRING" id="1494.SAMN05216497_1361"/>
<organism evidence="2 4">
    <name type="scientific">Clostridium cochlearium</name>
    <dbReference type="NCBI Taxonomy" id="1494"/>
    <lineage>
        <taxon>Bacteria</taxon>
        <taxon>Bacillati</taxon>
        <taxon>Bacillota</taxon>
        <taxon>Clostridia</taxon>
        <taxon>Eubacteriales</taxon>
        <taxon>Clostridiaceae</taxon>
        <taxon>Clostridium</taxon>
    </lineage>
</organism>
<evidence type="ECO:0000313" key="1">
    <source>
        <dbReference type="EMBL" id="SDL44070.1"/>
    </source>
</evidence>
<dbReference type="Proteomes" id="UP000250223">
    <property type="component" value="Unassembled WGS sequence"/>
</dbReference>
<gene>
    <name evidence="2" type="ORF">NCTC13028_00303</name>
    <name evidence="1" type="ORF">SAMN05216497_1361</name>
</gene>
<proteinExistence type="predicted"/>
<dbReference type="EMBL" id="UAWC01000001">
    <property type="protein sequence ID" value="SQB33310.1"/>
    <property type="molecule type" value="Genomic_DNA"/>
</dbReference>
<name>A0A239ZYE6_CLOCO</name>
<dbReference type="OrthoDB" id="2382360at2"/>
<evidence type="ECO:0000313" key="3">
    <source>
        <dbReference type="Proteomes" id="UP000198811"/>
    </source>
</evidence>
<dbReference type="AlphaFoldDB" id="A0A239ZYE6"/>
<dbReference type="Pfam" id="PF14084">
    <property type="entry name" value="DUF4264"/>
    <property type="match status" value="1"/>
</dbReference>